<dbReference type="EMBL" id="CP050124">
    <property type="protein sequence ID" value="QIP39368.1"/>
    <property type="molecule type" value="Genomic_DNA"/>
</dbReference>
<gene>
    <name evidence="2" type="ORF">G9444_2124</name>
</gene>
<sequence length="26" mass="2859">MSVEHARGRTLISAILSTDQDEGERS</sequence>
<name>A0A6G9CR55_RHOER</name>
<organism evidence="2 3">
    <name type="scientific">Rhodococcus erythropolis</name>
    <name type="common">Arthrobacter picolinophilus</name>
    <dbReference type="NCBI Taxonomy" id="1833"/>
    <lineage>
        <taxon>Bacteria</taxon>
        <taxon>Bacillati</taxon>
        <taxon>Actinomycetota</taxon>
        <taxon>Actinomycetes</taxon>
        <taxon>Mycobacteriales</taxon>
        <taxon>Nocardiaceae</taxon>
        <taxon>Rhodococcus</taxon>
        <taxon>Rhodococcus erythropolis group</taxon>
    </lineage>
</organism>
<proteinExistence type="predicted"/>
<dbReference type="Proteomes" id="UP000502345">
    <property type="component" value="Chromosome"/>
</dbReference>
<protein>
    <submittedName>
        <fullName evidence="2">Uncharacterized protein</fullName>
    </submittedName>
</protein>
<reference evidence="2 3" key="1">
    <citation type="submission" date="2020-03" db="EMBL/GenBank/DDBJ databases">
        <title>Screen low temperature-resistant strains for efficient degradation of petroleum hydrocarbons under the low temperature.</title>
        <authorList>
            <person name="Wang Y."/>
            <person name="Chen J."/>
        </authorList>
    </citation>
    <scope>NUCLEOTIDE SEQUENCE [LARGE SCALE GENOMIC DNA]</scope>
    <source>
        <strain evidence="2 3">KB1</strain>
    </source>
</reference>
<feature type="region of interest" description="Disordered" evidence="1">
    <location>
        <begin position="1"/>
        <end position="26"/>
    </location>
</feature>
<accession>A0A6G9CR55</accession>
<dbReference type="AlphaFoldDB" id="A0A6G9CR55"/>
<evidence type="ECO:0000256" key="1">
    <source>
        <dbReference type="SAM" id="MobiDB-lite"/>
    </source>
</evidence>
<evidence type="ECO:0000313" key="2">
    <source>
        <dbReference type="EMBL" id="QIP39368.1"/>
    </source>
</evidence>
<evidence type="ECO:0000313" key="3">
    <source>
        <dbReference type="Proteomes" id="UP000502345"/>
    </source>
</evidence>